<dbReference type="SUPFAM" id="SSF54523">
    <property type="entry name" value="Pili subunits"/>
    <property type="match status" value="1"/>
</dbReference>
<dbReference type="Gene3D" id="3.30.700.10">
    <property type="entry name" value="Glycoprotein, Type 4 Pilin"/>
    <property type="match status" value="1"/>
</dbReference>
<dbReference type="Proteomes" id="UP000186309">
    <property type="component" value="Chromosome"/>
</dbReference>
<gene>
    <name evidence="2" type="primary">pulG_8</name>
    <name evidence="2" type="ORF">BSF38_03528</name>
</gene>
<dbReference type="EMBL" id="CP019082">
    <property type="protein sequence ID" value="APW61996.1"/>
    <property type="molecule type" value="Genomic_DNA"/>
</dbReference>
<dbReference type="RefSeq" id="WP_237170505.1">
    <property type="nucleotide sequence ID" value="NZ_CP019082.1"/>
</dbReference>
<dbReference type="NCBIfam" id="TIGR04294">
    <property type="entry name" value="pre_pil_HX9DG"/>
    <property type="match status" value="1"/>
</dbReference>
<dbReference type="PANTHER" id="PTHR30093">
    <property type="entry name" value="GENERAL SECRETION PATHWAY PROTEIN G"/>
    <property type="match status" value="1"/>
</dbReference>
<evidence type="ECO:0000313" key="2">
    <source>
        <dbReference type="EMBL" id="APW61996.1"/>
    </source>
</evidence>
<dbReference type="NCBIfam" id="TIGR02532">
    <property type="entry name" value="IV_pilin_GFxxxE"/>
    <property type="match status" value="1"/>
</dbReference>
<dbReference type="Pfam" id="PF07596">
    <property type="entry name" value="SBP_bac_10"/>
    <property type="match status" value="1"/>
</dbReference>
<dbReference type="Pfam" id="PF07963">
    <property type="entry name" value="N_methyl"/>
    <property type="match status" value="1"/>
</dbReference>
<evidence type="ECO:0000259" key="1">
    <source>
        <dbReference type="Pfam" id="PF07596"/>
    </source>
</evidence>
<evidence type="ECO:0000313" key="3">
    <source>
        <dbReference type="Proteomes" id="UP000186309"/>
    </source>
</evidence>
<dbReference type="InterPro" id="IPR045584">
    <property type="entry name" value="Pilin-like"/>
</dbReference>
<proteinExistence type="predicted"/>
<sequence>MRAHVQVKMGRSRRAFTLIELLVVIAIIAVLIGLLLPAVQAAREAARRAQCVNHLKQLGLAMSNYHDALGSFPIGRQGINRPPGDPGYRGDPSGSKSRRTWAWLVLPYIEQANISNAINFNLAYSDATHAQDTALIPRISIYSCPSDPNAGIVNAGAFKFPLGNYMVNWGNTHYFQGATENPYAGPAGGDVVPFLGAPFSLDRSFGISSLTDGASNTLLMSEVIIGVPNGSNLDHRGLHFNDDMSCSMFTTYTTPNTKTPDQLKSPYCQYPFSSNPPCIVGLPSFAAARSYHAGGVSGLFGDGSVRFFKDSISPPTWRALGTSRGGEIVSSDSY</sequence>
<reference evidence="3" key="1">
    <citation type="submission" date="2016-12" db="EMBL/GenBank/DDBJ databases">
        <title>Comparative genomics of four Isosphaeraceae planctomycetes: a common pool of plasmids and glycoside hydrolase genes.</title>
        <authorList>
            <person name="Ivanova A."/>
        </authorList>
    </citation>
    <scope>NUCLEOTIDE SEQUENCE [LARGE SCALE GENOMIC DNA]</scope>
    <source>
        <strain evidence="3">PX4</strain>
    </source>
</reference>
<name>A0A1U7CSX2_9BACT</name>
<dbReference type="InterPro" id="IPR012902">
    <property type="entry name" value="N_methyl_site"/>
</dbReference>
<dbReference type="InterPro" id="IPR027558">
    <property type="entry name" value="Pre_pil_HX9DG_C"/>
</dbReference>
<accession>A0A1U7CSX2</accession>
<keyword evidence="3" id="KW-1185">Reference proteome</keyword>
<protein>
    <submittedName>
        <fullName evidence="2">Type II secretion system protein G</fullName>
    </submittedName>
</protein>
<dbReference type="InterPro" id="IPR011453">
    <property type="entry name" value="DUF1559"/>
</dbReference>
<dbReference type="STRING" id="1387353.BSF38_03528"/>
<organism evidence="2 3">
    <name type="scientific">Paludisphaera borealis</name>
    <dbReference type="NCBI Taxonomy" id="1387353"/>
    <lineage>
        <taxon>Bacteria</taxon>
        <taxon>Pseudomonadati</taxon>
        <taxon>Planctomycetota</taxon>
        <taxon>Planctomycetia</taxon>
        <taxon>Isosphaerales</taxon>
        <taxon>Isosphaeraceae</taxon>
        <taxon>Paludisphaera</taxon>
    </lineage>
</organism>
<dbReference type="AlphaFoldDB" id="A0A1U7CSX2"/>
<dbReference type="KEGG" id="pbor:BSF38_03528"/>
<dbReference type="PANTHER" id="PTHR30093:SF2">
    <property type="entry name" value="TYPE II SECRETION SYSTEM PROTEIN H"/>
    <property type="match status" value="1"/>
</dbReference>
<feature type="domain" description="DUF1559" evidence="1">
    <location>
        <begin position="40"/>
        <end position="313"/>
    </location>
</feature>